<protein>
    <recommendedName>
        <fullName evidence="5">Integrase catalytic domain-containing protein</fullName>
    </recommendedName>
</protein>
<feature type="domain" description="Integrase catalytic" evidence="5">
    <location>
        <begin position="683"/>
        <end position="843"/>
    </location>
</feature>
<keyword evidence="7" id="KW-1185">Reference proteome</keyword>
<dbReference type="Pfam" id="PF00665">
    <property type="entry name" value="rve"/>
    <property type="match status" value="1"/>
</dbReference>
<dbReference type="PROSITE" id="PS50994">
    <property type="entry name" value="INTEGRASE"/>
    <property type="match status" value="1"/>
</dbReference>
<dbReference type="Gene3D" id="3.30.70.270">
    <property type="match status" value="1"/>
</dbReference>
<sequence>MGDEHFQLLTNLVVLKDPTTMSFDECVSVLMDHYQPPELKKLSLNCAFDTHLPSALRDQFILGLHSDVIKRRLFLQPDMTFEKAVQLAQQMEAADQEMTAWRPTVEEAPADQSPATVHQTQGSVQRRVKQKQRAPAPTGRYKKSGCHRCSKLDYWASGYPHKNDRCRLCGPMLLHVEMNKVPVTMDLDTGAPCMYGTGQKLRTLGSCRVEMQLNGHKEKVDVFVIQAPGYPCLFGRDLLEKFLVDWKALKTMATTTTTTIKPLAINALSLTEVKGKFLKLGRATTTKAHLELRPDARAKFMKPRSVPFALKAKIENDLQRVVDMDVLQPITRSEWASLIVPVLKSDGQSGYAADWYPLLSNKDFFASLSGGTVFSRLDLSDAHLKIEMNETAKKCLVINTHKGLFQYNRLPFGVSCAPALFQHTMEPIMAGLEDMNCYLDDITVFGSSEKEHDERLFNLLKRLYAECFRLEASKHRSHQMLQRYVVCLGWLTTITSIVSPLYALLHENVVWSWKTACGKVWKALRTAFISLYVLMHYNSELPVRLECNACGYGIGAALSHVLPHGSHHPIAFASKTLSKAEKNYSQIERKALAPVFGVQKFHRYLFRRKFTLVTDYKPPTEHHANADYLSRNPIHVIKDECLQDATATAVVSIAFLEQDNIWWPRLDEDVELLAKTCTTCEVNQADPKRSLRLHMDFCGPMFNRIWLVVIEAMTKLPEVLCFKNYPTAGMLVEALQAIFTRFVYPEEIVTDNGSSFTSALFSHFCSSFGIRKRLMVPYHQATNGEAERFVRTFNEAMKKCSQLRQLHQEVQRFFLMYRTAQHLRTYVSLSELLMPRKIRTQWDLLKPVTVKKEKTTGKKVAHQRNESYRLHDKEEKVSADQLTLPSDHNTVPSSHTNIPLSFGPLSFTTKPSGSKEIQ</sequence>
<feature type="region of interest" description="Disordered" evidence="4">
    <location>
        <begin position="107"/>
        <end position="140"/>
    </location>
</feature>
<keyword evidence="3" id="KW-0695">RNA-directed DNA polymerase</keyword>
<dbReference type="SUPFAM" id="SSF50630">
    <property type="entry name" value="Acid proteases"/>
    <property type="match status" value="1"/>
</dbReference>
<dbReference type="Pfam" id="PF00078">
    <property type="entry name" value="RVT_1"/>
    <property type="match status" value="1"/>
</dbReference>
<dbReference type="InterPro" id="IPR043502">
    <property type="entry name" value="DNA/RNA_pol_sf"/>
</dbReference>
<keyword evidence="2" id="KW-0255">Endonuclease</keyword>
<dbReference type="InterPro" id="IPR001584">
    <property type="entry name" value="Integrase_cat-core"/>
</dbReference>
<feature type="compositionally biased region" description="Basic and acidic residues" evidence="4">
    <location>
        <begin position="863"/>
        <end position="878"/>
    </location>
</feature>
<dbReference type="InterPro" id="IPR012337">
    <property type="entry name" value="RNaseH-like_sf"/>
</dbReference>
<evidence type="ECO:0000256" key="3">
    <source>
        <dbReference type="ARBA" id="ARBA00022918"/>
    </source>
</evidence>
<dbReference type="AlphaFoldDB" id="A0A0V0RVS7"/>
<keyword evidence="3" id="KW-0548">Nucleotidyltransferase</keyword>
<evidence type="ECO:0000256" key="4">
    <source>
        <dbReference type="SAM" id="MobiDB-lite"/>
    </source>
</evidence>
<dbReference type="GO" id="GO:0015074">
    <property type="term" value="P:DNA integration"/>
    <property type="evidence" value="ECO:0007669"/>
    <property type="project" value="InterPro"/>
</dbReference>
<dbReference type="Proteomes" id="UP000054630">
    <property type="component" value="Unassembled WGS sequence"/>
</dbReference>
<dbReference type="PANTHER" id="PTHR37984:SF13">
    <property type="entry name" value="RIBONUCLEASE H"/>
    <property type="match status" value="1"/>
</dbReference>
<dbReference type="InterPro" id="IPR050951">
    <property type="entry name" value="Retrovirus_Pol_polyprotein"/>
</dbReference>
<dbReference type="GO" id="GO:0003964">
    <property type="term" value="F:RNA-directed DNA polymerase activity"/>
    <property type="evidence" value="ECO:0007669"/>
    <property type="project" value="UniProtKB-KW"/>
</dbReference>
<dbReference type="SUPFAM" id="SSF56672">
    <property type="entry name" value="DNA/RNA polymerases"/>
    <property type="match status" value="1"/>
</dbReference>
<gene>
    <name evidence="6" type="primary">K02A2.6</name>
    <name evidence="6" type="ORF">T07_1900</name>
</gene>
<evidence type="ECO:0000259" key="5">
    <source>
        <dbReference type="PROSITE" id="PS50994"/>
    </source>
</evidence>
<dbReference type="Gene3D" id="3.10.10.10">
    <property type="entry name" value="HIV Type 1 Reverse Transcriptase, subunit A, domain 1"/>
    <property type="match status" value="1"/>
</dbReference>
<dbReference type="InterPro" id="IPR041577">
    <property type="entry name" value="RT_RNaseH_2"/>
</dbReference>
<dbReference type="InterPro" id="IPR036397">
    <property type="entry name" value="RNaseH_sf"/>
</dbReference>
<accession>A0A0V0RVS7</accession>
<dbReference type="FunFam" id="3.10.20.370:FF:000001">
    <property type="entry name" value="Retrovirus-related Pol polyprotein from transposon 17.6-like protein"/>
    <property type="match status" value="1"/>
</dbReference>
<dbReference type="InterPro" id="IPR043128">
    <property type="entry name" value="Rev_trsase/Diguanyl_cyclase"/>
</dbReference>
<dbReference type="InterPro" id="IPR000477">
    <property type="entry name" value="RT_dom"/>
</dbReference>
<dbReference type="Gene3D" id="3.30.420.10">
    <property type="entry name" value="Ribonuclease H-like superfamily/Ribonuclease H"/>
    <property type="match status" value="1"/>
</dbReference>
<proteinExistence type="predicted"/>
<dbReference type="GO" id="GO:0004519">
    <property type="term" value="F:endonuclease activity"/>
    <property type="evidence" value="ECO:0007669"/>
    <property type="project" value="UniProtKB-KW"/>
</dbReference>
<keyword evidence="1" id="KW-0540">Nuclease</keyword>
<dbReference type="InterPro" id="IPR021109">
    <property type="entry name" value="Peptidase_aspartic_dom_sf"/>
</dbReference>
<dbReference type="PANTHER" id="PTHR37984">
    <property type="entry name" value="PROTEIN CBG26694"/>
    <property type="match status" value="1"/>
</dbReference>
<evidence type="ECO:0000256" key="1">
    <source>
        <dbReference type="ARBA" id="ARBA00022722"/>
    </source>
</evidence>
<feature type="compositionally biased region" description="Polar residues" evidence="4">
    <location>
        <begin position="113"/>
        <end position="124"/>
    </location>
</feature>
<dbReference type="CDD" id="cd01647">
    <property type="entry name" value="RT_LTR"/>
    <property type="match status" value="1"/>
</dbReference>
<dbReference type="Pfam" id="PF17919">
    <property type="entry name" value="RT_RNaseH_2"/>
    <property type="match status" value="1"/>
</dbReference>
<reference evidence="6 7" key="1">
    <citation type="submission" date="2015-01" db="EMBL/GenBank/DDBJ databases">
        <title>Evolution of Trichinella species and genotypes.</title>
        <authorList>
            <person name="Korhonen P.K."/>
            <person name="Edoardo P."/>
            <person name="Giuseppe L.R."/>
            <person name="Gasser R.B."/>
        </authorList>
    </citation>
    <scope>NUCLEOTIDE SEQUENCE [LARGE SCALE GENOMIC DNA]</scope>
    <source>
        <strain evidence="6">ISS37</strain>
    </source>
</reference>
<dbReference type="SUPFAM" id="SSF53098">
    <property type="entry name" value="Ribonuclease H-like"/>
    <property type="match status" value="1"/>
</dbReference>
<dbReference type="EMBL" id="JYDL01000073">
    <property type="protein sequence ID" value="KRX18362.1"/>
    <property type="molecule type" value="Genomic_DNA"/>
</dbReference>
<name>A0A0V0RVS7_9BILA</name>
<keyword evidence="2" id="KW-0378">Hydrolase</keyword>
<dbReference type="GO" id="GO:0003676">
    <property type="term" value="F:nucleic acid binding"/>
    <property type="evidence" value="ECO:0007669"/>
    <property type="project" value="InterPro"/>
</dbReference>
<keyword evidence="3" id="KW-0808">Transferase</keyword>
<dbReference type="STRING" id="6336.A0A0V0RVS7"/>
<comment type="caution">
    <text evidence="6">The sequence shown here is derived from an EMBL/GenBank/DDBJ whole genome shotgun (WGS) entry which is preliminary data.</text>
</comment>
<dbReference type="CDD" id="cd09274">
    <property type="entry name" value="RNase_HI_RT_Ty3"/>
    <property type="match status" value="1"/>
</dbReference>
<dbReference type="OrthoDB" id="5919961at2759"/>
<organism evidence="6 7">
    <name type="scientific">Trichinella nelsoni</name>
    <dbReference type="NCBI Taxonomy" id="6336"/>
    <lineage>
        <taxon>Eukaryota</taxon>
        <taxon>Metazoa</taxon>
        <taxon>Ecdysozoa</taxon>
        <taxon>Nematoda</taxon>
        <taxon>Enoplea</taxon>
        <taxon>Dorylaimia</taxon>
        <taxon>Trichinellida</taxon>
        <taxon>Trichinellidae</taxon>
        <taxon>Trichinella</taxon>
    </lineage>
</organism>
<evidence type="ECO:0000313" key="7">
    <source>
        <dbReference type="Proteomes" id="UP000054630"/>
    </source>
</evidence>
<dbReference type="GO" id="GO:0042575">
    <property type="term" value="C:DNA polymerase complex"/>
    <property type="evidence" value="ECO:0007669"/>
    <property type="project" value="UniProtKB-ARBA"/>
</dbReference>
<evidence type="ECO:0000313" key="6">
    <source>
        <dbReference type="EMBL" id="KRX18362.1"/>
    </source>
</evidence>
<feature type="region of interest" description="Disordered" evidence="4">
    <location>
        <begin position="855"/>
        <end position="878"/>
    </location>
</feature>
<evidence type="ECO:0000256" key="2">
    <source>
        <dbReference type="ARBA" id="ARBA00022759"/>
    </source>
</evidence>